<feature type="domain" description="Formyl transferase C-terminal" evidence="2">
    <location>
        <begin position="203"/>
        <end position="290"/>
    </location>
</feature>
<feature type="domain" description="Formyl transferase N-terminal" evidence="1">
    <location>
        <begin position="64"/>
        <end position="178"/>
    </location>
</feature>
<keyword evidence="4" id="KW-1185">Reference proteome</keyword>
<dbReference type="AlphaFoldDB" id="A0A1M7FVG4"/>
<name>A0A1M7FVG4_9BACL</name>
<proteinExistence type="predicted"/>
<dbReference type="RefSeq" id="WP_072709926.1">
    <property type="nucleotide sequence ID" value="NZ_FRCF01000005.1"/>
</dbReference>
<evidence type="ECO:0000259" key="2">
    <source>
        <dbReference type="Pfam" id="PF02911"/>
    </source>
</evidence>
<dbReference type="GO" id="GO:0005829">
    <property type="term" value="C:cytosol"/>
    <property type="evidence" value="ECO:0007669"/>
    <property type="project" value="TreeGrafter"/>
</dbReference>
<dbReference type="InterPro" id="IPR002376">
    <property type="entry name" value="Formyl_transf_N"/>
</dbReference>
<keyword evidence="3" id="KW-0808">Transferase</keyword>
<evidence type="ECO:0000313" key="3">
    <source>
        <dbReference type="EMBL" id="SHM08112.1"/>
    </source>
</evidence>
<dbReference type="Pfam" id="PF00551">
    <property type="entry name" value="Formyl_trans_N"/>
    <property type="match status" value="1"/>
</dbReference>
<reference evidence="3 4" key="1">
    <citation type="submission" date="2016-11" db="EMBL/GenBank/DDBJ databases">
        <authorList>
            <person name="Jaros S."/>
            <person name="Januszkiewicz K."/>
            <person name="Wedrychowicz H."/>
        </authorList>
    </citation>
    <scope>NUCLEOTIDE SEQUENCE [LARGE SCALE GENOMIC DNA]</scope>
    <source>
        <strain evidence="3 4">DSM 16010</strain>
    </source>
</reference>
<dbReference type="Gene3D" id="3.40.50.12230">
    <property type="match status" value="1"/>
</dbReference>
<dbReference type="STRING" id="1123231.SAMN02745189_01501"/>
<protein>
    <submittedName>
        <fullName evidence="3">UDP-4-amino-4-deoxy-L-arabinose formyltransferase / UDP-glucuronic acid dehydrogenase (UDP-4-keto-hexauronic acid decarboxylating)</fullName>
    </submittedName>
</protein>
<dbReference type="SUPFAM" id="SSF53328">
    <property type="entry name" value="Formyltransferase"/>
    <property type="match status" value="1"/>
</dbReference>
<organism evidence="3 4">
    <name type="scientific">Lacicoccus alkaliphilus DSM 16010</name>
    <dbReference type="NCBI Taxonomy" id="1123231"/>
    <lineage>
        <taxon>Bacteria</taxon>
        <taxon>Bacillati</taxon>
        <taxon>Bacillota</taxon>
        <taxon>Bacilli</taxon>
        <taxon>Bacillales</taxon>
        <taxon>Salinicoccaceae</taxon>
        <taxon>Lacicoccus</taxon>
    </lineage>
</organism>
<dbReference type="GO" id="GO:0004479">
    <property type="term" value="F:methionyl-tRNA formyltransferase activity"/>
    <property type="evidence" value="ECO:0007669"/>
    <property type="project" value="TreeGrafter"/>
</dbReference>
<dbReference type="PANTHER" id="PTHR11138">
    <property type="entry name" value="METHIONYL-TRNA FORMYLTRANSFERASE"/>
    <property type="match status" value="1"/>
</dbReference>
<dbReference type="SUPFAM" id="SSF50486">
    <property type="entry name" value="FMT C-terminal domain-like"/>
    <property type="match status" value="1"/>
</dbReference>
<dbReference type="Pfam" id="PF02911">
    <property type="entry name" value="Formyl_trans_C"/>
    <property type="match status" value="1"/>
</dbReference>
<dbReference type="CDD" id="cd08702">
    <property type="entry name" value="Arna_FMT_C"/>
    <property type="match status" value="1"/>
</dbReference>
<dbReference type="PANTHER" id="PTHR11138:SF5">
    <property type="entry name" value="METHIONYL-TRNA FORMYLTRANSFERASE, MITOCHONDRIAL"/>
    <property type="match status" value="1"/>
</dbReference>
<dbReference type="EMBL" id="FRCF01000005">
    <property type="protein sequence ID" value="SHM08112.1"/>
    <property type="molecule type" value="Genomic_DNA"/>
</dbReference>
<sequence length="308" mass="35106">MNYILFISSRLGLESLMILLQEKINIKQVFIEKEHEHELRKYYKEAIEICDNHEISCSVNASIKEISELLYSVDFTIDYIMSFGYRRMIPDEIVKMAKVAALGTHFSPLPQYRGFAPLNWLLINGESETAVNLFYLDKEVDNGDIIATESVEIKYEDDINTLFERCLKSFKKTLIEVIPQLENNSFKAIKQDNSKASYTCARTPEDGKINWNQSSFIIYNLIRALTNPFPGAFTYYKGSKLTILSSEEYNEGNYIGRVEGRVVKIIKNKGVVVLCGKGSLLIKDVMLENSDNKISADKIITSVRGTLS</sequence>
<dbReference type="OrthoDB" id="9802815at2"/>
<evidence type="ECO:0000259" key="1">
    <source>
        <dbReference type="Pfam" id="PF00551"/>
    </source>
</evidence>
<dbReference type="Proteomes" id="UP000184206">
    <property type="component" value="Unassembled WGS sequence"/>
</dbReference>
<dbReference type="InterPro" id="IPR011034">
    <property type="entry name" value="Formyl_transferase-like_C_sf"/>
</dbReference>
<gene>
    <name evidence="3" type="ORF">SAMN02745189_01501</name>
</gene>
<accession>A0A1M7FVG4</accession>
<evidence type="ECO:0000313" key="4">
    <source>
        <dbReference type="Proteomes" id="UP000184206"/>
    </source>
</evidence>
<dbReference type="InterPro" id="IPR036477">
    <property type="entry name" value="Formyl_transf_N_sf"/>
</dbReference>
<dbReference type="InterPro" id="IPR005793">
    <property type="entry name" value="Formyl_trans_C"/>
</dbReference>